<dbReference type="PANTHER" id="PTHR34039:SF1">
    <property type="entry name" value="UPF0102 PROTEIN YRAN"/>
    <property type="match status" value="1"/>
</dbReference>
<organism evidence="3 4">
    <name type="scientific">Methylocaldum szegediense</name>
    <dbReference type="NCBI Taxonomy" id="73780"/>
    <lineage>
        <taxon>Bacteria</taxon>
        <taxon>Pseudomonadati</taxon>
        <taxon>Pseudomonadota</taxon>
        <taxon>Gammaproteobacteria</taxon>
        <taxon>Methylococcales</taxon>
        <taxon>Methylococcaceae</taxon>
        <taxon>Methylocaldum</taxon>
    </lineage>
</organism>
<dbReference type="NCBIfam" id="NF009150">
    <property type="entry name" value="PRK12497.1-3"/>
    <property type="match status" value="1"/>
</dbReference>
<dbReference type="Pfam" id="PF02021">
    <property type="entry name" value="UPF0102"/>
    <property type="match status" value="1"/>
</dbReference>
<evidence type="ECO:0000313" key="4">
    <source>
        <dbReference type="Proteomes" id="UP001162030"/>
    </source>
</evidence>
<accession>A0ABM9I3I6</accession>
<proteinExistence type="inferred from homology"/>
<sequence length="120" mass="13658">MKALGQDKGRIAEDEALNFLQMQGLRLIERNYRCRYGEIDLIMEDGRAIVFVEVRYRRSSQFGGALESVDRRKQAKLLASAVHFLREKRMDRPARFDVAALAPANGGLTVKWVKDAFQAA</sequence>
<evidence type="ECO:0000256" key="1">
    <source>
        <dbReference type="ARBA" id="ARBA00006738"/>
    </source>
</evidence>
<keyword evidence="4" id="KW-1185">Reference proteome</keyword>
<dbReference type="CDD" id="cd20736">
    <property type="entry name" value="PoNe_Nuclease"/>
    <property type="match status" value="1"/>
</dbReference>
<evidence type="ECO:0000256" key="2">
    <source>
        <dbReference type="HAMAP-Rule" id="MF_00048"/>
    </source>
</evidence>
<dbReference type="SUPFAM" id="SSF52980">
    <property type="entry name" value="Restriction endonuclease-like"/>
    <property type="match status" value="1"/>
</dbReference>
<dbReference type="InterPro" id="IPR003509">
    <property type="entry name" value="UPF0102_YraN-like"/>
</dbReference>
<dbReference type="PANTHER" id="PTHR34039">
    <property type="entry name" value="UPF0102 PROTEIN YRAN"/>
    <property type="match status" value="1"/>
</dbReference>
<name>A0ABM9I3I6_9GAMM</name>
<dbReference type="EMBL" id="OX458333">
    <property type="protein sequence ID" value="CAI8868429.1"/>
    <property type="molecule type" value="Genomic_DNA"/>
</dbReference>
<comment type="similarity">
    <text evidence="1 2">Belongs to the UPF0102 family.</text>
</comment>
<dbReference type="Gene3D" id="3.40.1350.10">
    <property type="match status" value="1"/>
</dbReference>
<reference evidence="3 4" key="1">
    <citation type="submission" date="2023-03" db="EMBL/GenBank/DDBJ databases">
        <authorList>
            <person name="Pearce D."/>
        </authorList>
    </citation>
    <scope>NUCLEOTIDE SEQUENCE [LARGE SCALE GENOMIC DNA]</scope>
    <source>
        <strain evidence="3">Msz</strain>
    </source>
</reference>
<evidence type="ECO:0000313" key="3">
    <source>
        <dbReference type="EMBL" id="CAI8868429.1"/>
    </source>
</evidence>
<gene>
    <name evidence="3" type="primary">yraN</name>
    <name evidence="3" type="ORF">MSZNOR_2833</name>
</gene>
<protein>
    <recommendedName>
        <fullName evidence="2">UPF0102 protein MSZNOR_2833</fullName>
    </recommendedName>
</protein>
<dbReference type="HAMAP" id="MF_00048">
    <property type="entry name" value="UPF0102"/>
    <property type="match status" value="1"/>
</dbReference>
<dbReference type="InterPro" id="IPR011856">
    <property type="entry name" value="tRNA_endonuc-like_dom_sf"/>
</dbReference>
<dbReference type="RefSeq" id="WP_026611324.1">
    <property type="nucleotide sequence ID" value="NZ_OX458333.1"/>
</dbReference>
<dbReference type="Proteomes" id="UP001162030">
    <property type="component" value="Chromosome"/>
</dbReference>
<dbReference type="InterPro" id="IPR011335">
    <property type="entry name" value="Restrct_endonuc-II-like"/>
</dbReference>
<dbReference type="NCBIfam" id="TIGR00252">
    <property type="entry name" value="YraN family protein"/>
    <property type="match status" value="1"/>
</dbReference>